<evidence type="ECO:0000259" key="8">
    <source>
        <dbReference type="PROSITE" id="PS51194"/>
    </source>
</evidence>
<dbReference type="GO" id="GO:0005829">
    <property type="term" value="C:cytosol"/>
    <property type="evidence" value="ECO:0007669"/>
    <property type="project" value="TreeGrafter"/>
</dbReference>
<dbReference type="InterPro" id="IPR014001">
    <property type="entry name" value="Helicase_ATP-bd"/>
</dbReference>
<dbReference type="SMART" id="SM00487">
    <property type="entry name" value="DEXDc"/>
    <property type="match status" value="1"/>
</dbReference>
<evidence type="ECO:0000256" key="3">
    <source>
        <dbReference type="ARBA" id="ARBA00022806"/>
    </source>
</evidence>
<dbReference type="GO" id="GO:0005524">
    <property type="term" value="F:ATP binding"/>
    <property type="evidence" value="ECO:0007669"/>
    <property type="project" value="UniProtKB-KW"/>
</dbReference>
<evidence type="ECO:0000256" key="5">
    <source>
        <dbReference type="PROSITE-ProRule" id="PRU00552"/>
    </source>
</evidence>
<dbReference type="Gene3D" id="3.40.50.300">
    <property type="entry name" value="P-loop containing nucleotide triphosphate hydrolases"/>
    <property type="match status" value="2"/>
</dbReference>
<dbReference type="InterPro" id="IPR001650">
    <property type="entry name" value="Helicase_C-like"/>
</dbReference>
<feature type="compositionally biased region" description="Pro residues" evidence="6">
    <location>
        <begin position="501"/>
        <end position="519"/>
    </location>
</feature>
<dbReference type="AlphaFoldDB" id="A0AAD5LH56"/>
<name>A0AAD5LH56_PYTIN</name>
<keyword evidence="3" id="KW-0347">Helicase</keyword>
<dbReference type="InterPro" id="IPR027417">
    <property type="entry name" value="P-loop_NTPase"/>
</dbReference>
<dbReference type="EMBL" id="JAKCXM010000233">
    <property type="protein sequence ID" value="KAJ0397927.1"/>
    <property type="molecule type" value="Genomic_DNA"/>
</dbReference>
<dbReference type="InterPro" id="IPR011545">
    <property type="entry name" value="DEAD/DEAH_box_helicase_dom"/>
</dbReference>
<feature type="compositionally biased region" description="Acidic residues" evidence="6">
    <location>
        <begin position="457"/>
        <end position="474"/>
    </location>
</feature>
<dbReference type="GO" id="GO:0003676">
    <property type="term" value="F:nucleic acid binding"/>
    <property type="evidence" value="ECO:0007669"/>
    <property type="project" value="InterPro"/>
</dbReference>
<evidence type="ECO:0000259" key="9">
    <source>
        <dbReference type="PROSITE" id="PS51195"/>
    </source>
</evidence>
<feature type="compositionally biased region" description="Basic and acidic residues" evidence="6">
    <location>
        <begin position="475"/>
        <end position="496"/>
    </location>
</feature>
<organism evidence="10 11">
    <name type="scientific">Pythium insidiosum</name>
    <name type="common">Pythiosis disease agent</name>
    <dbReference type="NCBI Taxonomy" id="114742"/>
    <lineage>
        <taxon>Eukaryota</taxon>
        <taxon>Sar</taxon>
        <taxon>Stramenopiles</taxon>
        <taxon>Oomycota</taxon>
        <taxon>Peronosporomycetes</taxon>
        <taxon>Pythiales</taxon>
        <taxon>Pythiaceae</taxon>
        <taxon>Pythium</taxon>
    </lineage>
</organism>
<keyword evidence="1" id="KW-0547">Nucleotide-binding</keyword>
<dbReference type="Pfam" id="PF00270">
    <property type="entry name" value="DEAD"/>
    <property type="match status" value="1"/>
</dbReference>
<dbReference type="SMART" id="SM00490">
    <property type="entry name" value="HELICc"/>
    <property type="match status" value="1"/>
</dbReference>
<reference evidence="10" key="1">
    <citation type="submission" date="2021-12" db="EMBL/GenBank/DDBJ databases">
        <title>Prjna785345.</title>
        <authorList>
            <person name="Rujirawat T."/>
            <person name="Krajaejun T."/>
        </authorList>
    </citation>
    <scope>NUCLEOTIDE SEQUENCE</scope>
    <source>
        <strain evidence="10">Pi057C3</strain>
    </source>
</reference>
<feature type="domain" description="DEAD-box RNA helicase Q" evidence="9">
    <location>
        <begin position="3"/>
        <end position="31"/>
    </location>
</feature>
<dbReference type="PROSITE" id="PS51192">
    <property type="entry name" value="HELICASE_ATP_BIND_1"/>
    <property type="match status" value="1"/>
</dbReference>
<dbReference type="SUPFAM" id="SSF52540">
    <property type="entry name" value="P-loop containing nucleoside triphosphate hydrolases"/>
    <property type="match status" value="1"/>
</dbReference>
<protein>
    <recommendedName>
        <fullName evidence="12">DEAD/DEAH box RNA helicase</fullName>
    </recommendedName>
</protein>
<dbReference type="InterPro" id="IPR050079">
    <property type="entry name" value="DEAD_box_RNA_helicase"/>
</dbReference>
<proteinExistence type="predicted"/>
<evidence type="ECO:0000313" key="10">
    <source>
        <dbReference type="EMBL" id="KAJ0397927.1"/>
    </source>
</evidence>
<dbReference type="Proteomes" id="UP001209570">
    <property type="component" value="Unassembled WGS sequence"/>
</dbReference>
<dbReference type="Pfam" id="PF00271">
    <property type="entry name" value="Helicase_C"/>
    <property type="match status" value="1"/>
</dbReference>
<dbReference type="PROSITE" id="PS51194">
    <property type="entry name" value="HELICASE_CTER"/>
    <property type="match status" value="1"/>
</dbReference>
<keyword evidence="11" id="KW-1185">Reference proteome</keyword>
<dbReference type="PANTHER" id="PTHR47959:SF1">
    <property type="entry name" value="ATP-DEPENDENT RNA HELICASE DBPA"/>
    <property type="match status" value="1"/>
</dbReference>
<keyword evidence="2" id="KW-0378">Hydrolase</keyword>
<accession>A0AAD5LH56</accession>
<dbReference type="CDD" id="cd18787">
    <property type="entry name" value="SF2_C_DEAD"/>
    <property type="match status" value="1"/>
</dbReference>
<comment type="caution">
    <text evidence="10">The sequence shown here is derived from an EMBL/GenBank/DDBJ whole genome shotgun (WGS) entry which is preliminary data.</text>
</comment>
<dbReference type="PROSITE" id="PS51195">
    <property type="entry name" value="Q_MOTIF"/>
    <property type="match status" value="1"/>
</dbReference>
<gene>
    <name evidence="10" type="ORF">P43SY_006049</name>
</gene>
<evidence type="ECO:0000256" key="1">
    <source>
        <dbReference type="ARBA" id="ARBA00022741"/>
    </source>
</evidence>
<dbReference type="PANTHER" id="PTHR47959">
    <property type="entry name" value="ATP-DEPENDENT RNA HELICASE RHLE-RELATED"/>
    <property type="match status" value="1"/>
</dbReference>
<dbReference type="InterPro" id="IPR014014">
    <property type="entry name" value="RNA_helicase_DEAD_Q_motif"/>
</dbReference>
<evidence type="ECO:0000259" key="7">
    <source>
        <dbReference type="PROSITE" id="PS51192"/>
    </source>
</evidence>
<evidence type="ECO:0008006" key="12">
    <source>
        <dbReference type="Google" id="ProtNLM"/>
    </source>
</evidence>
<dbReference type="GO" id="GO:0016787">
    <property type="term" value="F:hydrolase activity"/>
    <property type="evidence" value="ECO:0007669"/>
    <property type="project" value="UniProtKB-KW"/>
</dbReference>
<feature type="short sequence motif" description="Q motif" evidence="5">
    <location>
        <begin position="3"/>
        <end position="31"/>
    </location>
</feature>
<evidence type="ECO:0000256" key="2">
    <source>
        <dbReference type="ARBA" id="ARBA00022801"/>
    </source>
</evidence>
<evidence type="ECO:0000256" key="6">
    <source>
        <dbReference type="SAM" id="MobiDB-lite"/>
    </source>
</evidence>
<dbReference type="GO" id="GO:0003724">
    <property type="term" value="F:RNA helicase activity"/>
    <property type="evidence" value="ECO:0007669"/>
    <property type="project" value="InterPro"/>
</dbReference>
<evidence type="ECO:0000313" key="11">
    <source>
        <dbReference type="Proteomes" id="UP001209570"/>
    </source>
</evidence>
<evidence type="ECO:0000256" key="4">
    <source>
        <dbReference type="ARBA" id="ARBA00022840"/>
    </source>
</evidence>
<feature type="domain" description="Helicase C-terminal" evidence="8">
    <location>
        <begin position="288"/>
        <end position="441"/>
    </location>
</feature>
<sequence>MATTFEQLPLREEVKAALRALRFERPSPIQLKALPVALFGSDVIGQAKSGTGKTAVFGVTAVEHVLARLEQLSDAPLSHPTARAYSRMVGPFVLILAPTREIAVQIHGVLTQLAAFAESCSIVSTIGGLPIAEDQKRLATGSHVIVGTPGRVKALIERRSIRTSSIRLLVLDEVDKLLTGDFAQEIRALAACLPAQRQTLAFSATFTPDQLVETAQLMRNPQIVRVRGPDDVTTELVSSDPEKLRAWIERERHNEPELWLRGVQQFYRVVSAQPSSSDPLSLKPKLVALANVLSEISFNQCMVFCNDKFRAEALASALQSQGWSTASITGDQTQRARNDVMQRFRACAVRVLVSTDLTARGIDVVRVNFVVNLDLPRDPATYLHRVGRTGRFGGKISSCCAAQLRGAMTMLTPEDVPSIQLLARVFNMSVRELPSPVPALTRDFIVSSTSAVASDEAPSDDCGLEEEEKEEEKEEVLQREEPPESDHDQEAERLEQAAHPVNPPYRPPPSPSPSPPSPPLHAGRFDPQAHDMMTPPTDVRAASQFKWEERCYLRWRQDLN</sequence>
<keyword evidence="4" id="KW-0067">ATP-binding</keyword>
<feature type="region of interest" description="Disordered" evidence="6">
    <location>
        <begin position="450"/>
        <end position="541"/>
    </location>
</feature>
<feature type="domain" description="Helicase ATP-binding" evidence="7">
    <location>
        <begin position="34"/>
        <end position="224"/>
    </location>
</feature>